<evidence type="ECO:0000313" key="1">
    <source>
        <dbReference type="EMBL" id="CAG9531953.1"/>
    </source>
</evidence>
<protein>
    <submittedName>
        <fullName evidence="1">Uncharacterized protein</fullName>
    </submittedName>
</protein>
<evidence type="ECO:0000313" key="2">
    <source>
        <dbReference type="Proteomes" id="UP000746747"/>
    </source>
</evidence>
<keyword evidence="2" id="KW-1185">Reference proteome</keyword>
<dbReference type="AlphaFoldDB" id="A0A8J2M274"/>
<dbReference type="Proteomes" id="UP000746747">
    <property type="component" value="Unassembled WGS sequence"/>
</dbReference>
<sequence>MYENNRLLQLLLLRKKDYWRFRESVQHITEAVLVLTKSNPDIRNEKYRAVQIGSGFGFCNGGSQNQSLFISIKQLDDTTSYQQQYVYHVTRDIHTLRCRTAKVVLSYEGNVTDETHEVHIAANAESSPVLF</sequence>
<dbReference type="EMBL" id="CAKAEH010000799">
    <property type="protein sequence ID" value="CAG9531953.1"/>
    <property type="molecule type" value="Genomic_DNA"/>
</dbReference>
<reference evidence="1" key="1">
    <citation type="submission" date="2021-09" db="EMBL/GenBank/DDBJ databases">
        <authorList>
            <consortium name="Pathogen Informatics"/>
        </authorList>
    </citation>
    <scope>NUCLEOTIDE SEQUENCE</scope>
</reference>
<name>A0A8J2M274_9BILA</name>
<comment type="caution">
    <text evidence="1">The sequence shown here is derived from an EMBL/GenBank/DDBJ whole genome shotgun (WGS) entry which is preliminary data.</text>
</comment>
<gene>
    <name evidence="1" type="ORF">CJOHNSTONI_LOCUS2310</name>
</gene>
<accession>A0A8J2M274</accession>
<proteinExistence type="predicted"/>
<dbReference type="OrthoDB" id="10585985at2759"/>
<organism evidence="1 2">
    <name type="scientific">Cercopithifilaria johnstoni</name>
    <dbReference type="NCBI Taxonomy" id="2874296"/>
    <lineage>
        <taxon>Eukaryota</taxon>
        <taxon>Metazoa</taxon>
        <taxon>Ecdysozoa</taxon>
        <taxon>Nematoda</taxon>
        <taxon>Chromadorea</taxon>
        <taxon>Rhabditida</taxon>
        <taxon>Spirurina</taxon>
        <taxon>Spiruromorpha</taxon>
        <taxon>Filarioidea</taxon>
        <taxon>Onchocercidae</taxon>
        <taxon>Cercopithifilaria</taxon>
    </lineage>
</organism>